<dbReference type="Proteomes" id="UP000015100">
    <property type="component" value="Unassembled WGS sequence"/>
</dbReference>
<accession>S8ARG4</accession>
<evidence type="ECO:0000256" key="1">
    <source>
        <dbReference type="SAM" id="MobiDB-lite"/>
    </source>
</evidence>
<protein>
    <submittedName>
        <fullName evidence="2">Uncharacterized protein</fullName>
    </submittedName>
</protein>
<sequence>MAASVSLAQARPLAPVILRPKQKTGDSGYTVQFLEERAFSAPYYLRKTNNWRYTKLGPLLREMKTCAGEAFQKNKRNIHDWIGNGSLAEQGDDVIEQTYRIFLDELAKAKANTDMEDDYYALILDLLASTENFGSSGRKEKLWLYLRCTAESKRARKKQAERDARKECSLEDPSSPGTAGEAFAPSTGEAIAPSQPRVRSRGLEIRDRKNLLETCNT</sequence>
<name>S8ARG4_DACHA</name>
<dbReference type="OMA" id="RTIKECS"/>
<organism evidence="2 3">
    <name type="scientific">Dactylellina haptotyla (strain CBS 200.50)</name>
    <name type="common">Nematode-trapping fungus</name>
    <name type="synonym">Monacrosporium haptotylum</name>
    <dbReference type="NCBI Taxonomy" id="1284197"/>
    <lineage>
        <taxon>Eukaryota</taxon>
        <taxon>Fungi</taxon>
        <taxon>Dikarya</taxon>
        <taxon>Ascomycota</taxon>
        <taxon>Pezizomycotina</taxon>
        <taxon>Orbiliomycetes</taxon>
        <taxon>Orbiliales</taxon>
        <taxon>Orbiliaceae</taxon>
        <taxon>Dactylellina</taxon>
    </lineage>
</organism>
<gene>
    <name evidence="2" type="ORF">H072_2451</name>
</gene>
<dbReference type="EMBL" id="AQGS01000071">
    <property type="protein sequence ID" value="EPS43626.1"/>
    <property type="molecule type" value="Genomic_DNA"/>
</dbReference>
<evidence type="ECO:0000313" key="2">
    <source>
        <dbReference type="EMBL" id="EPS43626.1"/>
    </source>
</evidence>
<proteinExistence type="predicted"/>
<feature type="region of interest" description="Disordered" evidence="1">
    <location>
        <begin position="156"/>
        <end position="203"/>
    </location>
</feature>
<comment type="caution">
    <text evidence="2">The sequence shown here is derived from an EMBL/GenBank/DDBJ whole genome shotgun (WGS) entry which is preliminary data.</text>
</comment>
<evidence type="ECO:0000313" key="3">
    <source>
        <dbReference type="Proteomes" id="UP000015100"/>
    </source>
</evidence>
<feature type="compositionally biased region" description="Basic and acidic residues" evidence="1">
    <location>
        <begin position="156"/>
        <end position="169"/>
    </location>
</feature>
<reference evidence="2 3" key="1">
    <citation type="journal article" date="2013" name="PLoS Genet.">
        <title>Genomic mechanisms accounting for the adaptation to parasitism in nematode-trapping fungi.</title>
        <authorList>
            <person name="Meerupati T."/>
            <person name="Andersson K.M."/>
            <person name="Friman E."/>
            <person name="Kumar D."/>
            <person name="Tunlid A."/>
            <person name="Ahren D."/>
        </authorList>
    </citation>
    <scope>NUCLEOTIDE SEQUENCE [LARGE SCALE GENOMIC DNA]</scope>
    <source>
        <strain evidence="2 3">CBS 200.50</strain>
    </source>
</reference>
<reference evidence="3" key="2">
    <citation type="submission" date="2013-04" db="EMBL/GenBank/DDBJ databases">
        <title>Genomic mechanisms accounting for the adaptation to parasitism in nematode-trapping fungi.</title>
        <authorList>
            <person name="Ahren D.G."/>
        </authorList>
    </citation>
    <scope>NUCLEOTIDE SEQUENCE [LARGE SCALE GENOMIC DNA]</scope>
    <source>
        <strain evidence="3">CBS 200.50</strain>
    </source>
</reference>
<keyword evidence="3" id="KW-1185">Reference proteome</keyword>
<dbReference type="HOGENOM" id="CLU_1272254_0_0_1"/>
<dbReference type="AlphaFoldDB" id="S8ARG4"/>
<dbReference type="OrthoDB" id="5296254at2759"/>